<feature type="transmembrane region" description="Helical" evidence="9">
    <location>
        <begin position="260"/>
        <end position="283"/>
    </location>
</feature>
<dbReference type="GO" id="GO:0005886">
    <property type="term" value="C:plasma membrane"/>
    <property type="evidence" value="ECO:0007669"/>
    <property type="project" value="Ensembl"/>
</dbReference>
<keyword evidence="8 9" id="KW-0472">Membrane</keyword>
<evidence type="ECO:0000256" key="3">
    <source>
        <dbReference type="ARBA" id="ARBA00022448"/>
    </source>
</evidence>
<name>A0A452V4G0_URSMA</name>
<dbReference type="GO" id="GO:0031901">
    <property type="term" value="C:early endosome membrane"/>
    <property type="evidence" value="ECO:0007669"/>
    <property type="project" value="Ensembl"/>
</dbReference>
<gene>
    <name evidence="12" type="primary">SLC30A10</name>
</gene>
<dbReference type="InterPro" id="IPR027469">
    <property type="entry name" value="Cation_efflux_TMD_sf"/>
</dbReference>
<dbReference type="Ensembl" id="ENSUMAT00000033561.1">
    <property type="protein sequence ID" value="ENSUMAP00000028367.1"/>
    <property type="gene ID" value="ENSUMAG00000020624.1"/>
</dbReference>
<dbReference type="SUPFAM" id="SSF161111">
    <property type="entry name" value="Cation efflux protein transmembrane domain-like"/>
    <property type="match status" value="1"/>
</dbReference>
<feature type="transmembrane region" description="Helical" evidence="9">
    <location>
        <begin position="78"/>
        <end position="100"/>
    </location>
</feature>
<feature type="transmembrane region" description="Helical" evidence="9">
    <location>
        <begin position="217"/>
        <end position="240"/>
    </location>
</feature>
<evidence type="ECO:0000313" key="12">
    <source>
        <dbReference type="Ensembl" id="ENSUMAP00000028367"/>
    </source>
</evidence>
<sequence length="458" mass="50491">MGRYSGRSFRLILMCVVSILLFVVELVVAHIGNSLSLASDAFAVLSHFVSMIIALFGVRVSSITQHRKSTFGFLRADVVGAFGNSIFAVALMFSILVEAVKRYISPQKTEEPLLVLSAGIIGLFFNVLNYVILDCCYCTAHGPLEDPETGKESSDVVADLFKITKPFLSPLVLFVCRTYTQHKVSSLNAGDSLNTQNEPEETMKKEKKSDALNIRGVLLHVMGDALGSVVVVITAIIFYVRPLQREDQCNWQCYIDPSLTIVMVIIILSSAFPLIKETAVILLQMVPKGVNMEELMSKLSAMPGISSVHEVHVWELVSGKVIATLHIKYQKDRGYQDTSRKIREIFHGVGIHNVTIQFEQVDLKAPVEQKDLCSSPCISKGCEKQLCCPPGALPLAHVNGCAEHNGCPPLDTYRSGSFRRQETAEVAIEVSLDSCLSDHGQALSKTQEDQHYVNSTHF</sequence>
<dbReference type="Pfam" id="PF01545">
    <property type="entry name" value="Cation_efflux"/>
    <property type="match status" value="1"/>
</dbReference>
<evidence type="ECO:0000256" key="7">
    <source>
        <dbReference type="ARBA" id="ARBA00022989"/>
    </source>
</evidence>
<feature type="transmembrane region" description="Helical" evidence="9">
    <location>
        <begin position="112"/>
        <end position="133"/>
    </location>
</feature>
<evidence type="ECO:0000259" key="10">
    <source>
        <dbReference type="Pfam" id="PF01545"/>
    </source>
</evidence>
<dbReference type="GO" id="GO:0005794">
    <property type="term" value="C:Golgi apparatus"/>
    <property type="evidence" value="ECO:0007669"/>
    <property type="project" value="Ensembl"/>
</dbReference>
<dbReference type="InterPro" id="IPR027470">
    <property type="entry name" value="Cation_efflux_CTD"/>
</dbReference>
<reference evidence="12" key="1">
    <citation type="submission" date="2019-03" db="UniProtKB">
        <authorList>
            <consortium name="Ensembl"/>
        </authorList>
    </citation>
    <scope>IDENTIFICATION</scope>
</reference>
<keyword evidence="3" id="KW-0813">Transport</keyword>
<dbReference type="GO" id="GO:0030026">
    <property type="term" value="P:intracellular manganese ion homeostasis"/>
    <property type="evidence" value="ECO:0007669"/>
    <property type="project" value="Ensembl"/>
</dbReference>
<accession>A0A452V4G0</accession>
<evidence type="ECO:0000256" key="8">
    <source>
        <dbReference type="ARBA" id="ARBA00023136"/>
    </source>
</evidence>
<evidence type="ECO:0000256" key="9">
    <source>
        <dbReference type="SAM" id="Phobius"/>
    </source>
</evidence>
<feature type="domain" description="Cation efflux protein cytoplasmic" evidence="11">
    <location>
        <begin position="287"/>
        <end position="360"/>
    </location>
</feature>
<dbReference type="GO" id="GO:0055038">
    <property type="term" value="C:recycling endosome membrane"/>
    <property type="evidence" value="ECO:0007669"/>
    <property type="project" value="Ensembl"/>
</dbReference>
<dbReference type="GO" id="GO:1904385">
    <property type="term" value="P:cellular response to angiotensin"/>
    <property type="evidence" value="ECO:0007669"/>
    <property type="project" value="Ensembl"/>
</dbReference>
<keyword evidence="6" id="KW-0406">Ion transport</keyword>
<evidence type="ECO:0000256" key="4">
    <source>
        <dbReference type="ARBA" id="ARBA00022692"/>
    </source>
</evidence>
<comment type="similarity">
    <text evidence="2">Belongs to the cation diffusion facilitator (CDF) transporter (TC 2.A.4) family. SLC30A subfamily.</text>
</comment>
<dbReference type="GO" id="GO:0062111">
    <property type="term" value="P:zinc ion import into organelle"/>
    <property type="evidence" value="ECO:0007669"/>
    <property type="project" value="Ensembl"/>
</dbReference>
<evidence type="ECO:0000256" key="6">
    <source>
        <dbReference type="ARBA" id="ARBA00022906"/>
    </source>
</evidence>
<dbReference type="PANTHER" id="PTHR45820">
    <property type="entry name" value="FI23527P1"/>
    <property type="match status" value="1"/>
</dbReference>
<organism evidence="12">
    <name type="scientific">Ursus maritimus</name>
    <name type="common">Polar bear</name>
    <name type="synonym">Thalarctos maritimus</name>
    <dbReference type="NCBI Taxonomy" id="29073"/>
    <lineage>
        <taxon>Eukaryota</taxon>
        <taxon>Metazoa</taxon>
        <taxon>Chordata</taxon>
        <taxon>Craniata</taxon>
        <taxon>Vertebrata</taxon>
        <taxon>Euteleostomi</taxon>
        <taxon>Mammalia</taxon>
        <taxon>Eutheria</taxon>
        <taxon>Laurasiatheria</taxon>
        <taxon>Carnivora</taxon>
        <taxon>Caniformia</taxon>
        <taxon>Ursidae</taxon>
        <taxon>Ursus</taxon>
    </lineage>
</organism>
<comment type="subcellular location">
    <subcellularLocation>
        <location evidence="1">Membrane</location>
        <topology evidence="1">Multi-pass membrane protein</topology>
    </subcellularLocation>
</comment>
<dbReference type="InterPro" id="IPR058533">
    <property type="entry name" value="Cation_efflux_TM"/>
</dbReference>
<feature type="domain" description="Cation efflux protein transmembrane" evidence="10">
    <location>
        <begin position="11"/>
        <end position="283"/>
    </location>
</feature>
<proteinExistence type="inferred from homology"/>
<protein>
    <submittedName>
        <fullName evidence="12">Solute carrier family 30 member 10</fullName>
    </submittedName>
</protein>
<keyword evidence="7 9" id="KW-1133">Transmembrane helix</keyword>
<dbReference type="PANTHER" id="PTHR45820:SF3">
    <property type="entry name" value="CALCIUM_MANGANESE ANTIPORTER SLC30A10"/>
    <property type="match status" value="1"/>
</dbReference>
<dbReference type="GO" id="GO:0140983">
    <property type="term" value="F:calcium:manganese antiporter activity"/>
    <property type="evidence" value="ECO:0007669"/>
    <property type="project" value="Ensembl"/>
</dbReference>
<feature type="transmembrane region" description="Helical" evidence="9">
    <location>
        <begin position="37"/>
        <end position="58"/>
    </location>
</feature>
<evidence type="ECO:0000256" key="5">
    <source>
        <dbReference type="ARBA" id="ARBA00022833"/>
    </source>
</evidence>
<dbReference type="NCBIfam" id="TIGR01297">
    <property type="entry name" value="CDF"/>
    <property type="match status" value="1"/>
</dbReference>
<evidence type="ECO:0000256" key="2">
    <source>
        <dbReference type="ARBA" id="ARBA00008873"/>
    </source>
</evidence>
<dbReference type="GO" id="GO:0005385">
    <property type="term" value="F:zinc ion transmembrane transporter activity"/>
    <property type="evidence" value="ECO:0007669"/>
    <property type="project" value="Ensembl"/>
</dbReference>
<dbReference type="GO" id="GO:0070374">
    <property type="term" value="P:positive regulation of ERK1 and ERK2 cascade"/>
    <property type="evidence" value="ECO:0007669"/>
    <property type="project" value="Ensembl"/>
</dbReference>
<evidence type="ECO:0000256" key="1">
    <source>
        <dbReference type="ARBA" id="ARBA00004141"/>
    </source>
</evidence>
<dbReference type="GO" id="GO:0007173">
    <property type="term" value="P:epidermal growth factor receptor signaling pathway"/>
    <property type="evidence" value="ECO:0007669"/>
    <property type="project" value="Ensembl"/>
</dbReference>
<dbReference type="GO" id="GO:0140048">
    <property type="term" value="P:manganese ion export across plasma membrane"/>
    <property type="evidence" value="ECO:0007669"/>
    <property type="project" value="Ensembl"/>
</dbReference>
<dbReference type="GO" id="GO:0006882">
    <property type="term" value="P:intracellular zinc ion homeostasis"/>
    <property type="evidence" value="ECO:0007669"/>
    <property type="project" value="Ensembl"/>
</dbReference>
<dbReference type="GO" id="GO:0010312">
    <property type="term" value="P:detoxification of zinc ion"/>
    <property type="evidence" value="ECO:0007669"/>
    <property type="project" value="TreeGrafter"/>
</dbReference>
<dbReference type="GeneTree" id="ENSGT00940000159967"/>
<dbReference type="AlphaFoldDB" id="A0A452V4G0"/>
<dbReference type="Pfam" id="PF16916">
    <property type="entry name" value="ZT_dimer"/>
    <property type="match status" value="1"/>
</dbReference>
<keyword evidence="6" id="KW-0864">Zinc transport</keyword>
<keyword evidence="4 9" id="KW-0812">Transmembrane</keyword>
<dbReference type="Gene3D" id="1.20.1510.10">
    <property type="entry name" value="Cation efflux protein transmembrane domain"/>
    <property type="match status" value="1"/>
</dbReference>
<feature type="transmembrane region" description="Helical" evidence="9">
    <location>
        <begin position="12"/>
        <end position="31"/>
    </location>
</feature>
<keyword evidence="5" id="KW-0862">Zinc</keyword>
<evidence type="ECO:0000259" key="11">
    <source>
        <dbReference type="Pfam" id="PF16916"/>
    </source>
</evidence>
<dbReference type="InterPro" id="IPR002524">
    <property type="entry name" value="Cation_efflux"/>
</dbReference>